<comment type="caution">
    <text evidence="2">The sequence shown here is derived from an EMBL/GenBank/DDBJ whole genome shotgun (WGS) entry which is preliminary data.</text>
</comment>
<dbReference type="InterPro" id="IPR013216">
    <property type="entry name" value="Methyltransf_11"/>
</dbReference>
<dbReference type="Gene3D" id="3.40.50.150">
    <property type="entry name" value="Vaccinia Virus protein VP39"/>
    <property type="match status" value="1"/>
</dbReference>
<proteinExistence type="predicted"/>
<keyword evidence="3" id="KW-1185">Reference proteome</keyword>
<feature type="domain" description="Methyltransferase type 11" evidence="1">
    <location>
        <begin position="63"/>
        <end position="111"/>
    </location>
</feature>
<evidence type="ECO:0000313" key="2">
    <source>
        <dbReference type="EMBL" id="TCT00070.1"/>
    </source>
</evidence>
<organism evidence="2 3">
    <name type="scientific">Pseudofulvimonas gallinarii</name>
    <dbReference type="NCBI Taxonomy" id="634155"/>
    <lineage>
        <taxon>Bacteria</taxon>
        <taxon>Pseudomonadati</taxon>
        <taxon>Pseudomonadota</taxon>
        <taxon>Gammaproteobacteria</taxon>
        <taxon>Lysobacterales</taxon>
        <taxon>Rhodanobacteraceae</taxon>
        <taxon>Pseudofulvimonas</taxon>
    </lineage>
</organism>
<dbReference type="Proteomes" id="UP000294599">
    <property type="component" value="Unassembled WGS sequence"/>
</dbReference>
<dbReference type="SUPFAM" id="SSF53335">
    <property type="entry name" value="S-adenosyl-L-methionine-dependent methyltransferases"/>
    <property type="match status" value="1"/>
</dbReference>
<dbReference type="GO" id="GO:0032259">
    <property type="term" value="P:methylation"/>
    <property type="evidence" value="ECO:0007669"/>
    <property type="project" value="UniProtKB-KW"/>
</dbReference>
<dbReference type="AlphaFoldDB" id="A0A4R3LIM7"/>
<dbReference type="EMBL" id="SMAF01000004">
    <property type="protein sequence ID" value="TCT00070.1"/>
    <property type="molecule type" value="Genomic_DNA"/>
</dbReference>
<evidence type="ECO:0000259" key="1">
    <source>
        <dbReference type="Pfam" id="PF08241"/>
    </source>
</evidence>
<gene>
    <name evidence="2" type="ORF">EDC25_10458</name>
</gene>
<dbReference type="GO" id="GO:0008757">
    <property type="term" value="F:S-adenosylmethionine-dependent methyltransferase activity"/>
    <property type="evidence" value="ECO:0007669"/>
    <property type="project" value="InterPro"/>
</dbReference>
<sequence>MRPPDVTYRAWRRLLREEDAWLLRQIASVRPVLWLRRHPPGPSARHGILSLRPGLDGRLRGAVRASAEHWPWADGSVPAIVLQHVCEGSDLDRRILAEASRVLAPEGRLYVLRFDRFSPWYWRFGSAGVVRGGAPRVLGRRLHLAEAQARGLALEYRHALGSRGLRDSVAGLPGTERAPERWPLVTSLRATRIWVLRKRSRQWVLPGRRPAPVPVPAGYGLARVVNERDSLARRIEAGSGPLIPPAGAWPPDALRDAGRSTGTTPGRLSAAALFTGMWSTHS</sequence>
<reference evidence="2 3" key="1">
    <citation type="submission" date="2019-03" db="EMBL/GenBank/DDBJ databases">
        <title>Genomic Encyclopedia of Type Strains, Phase IV (KMG-IV): sequencing the most valuable type-strain genomes for metagenomic binning, comparative biology and taxonomic classification.</title>
        <authorList>
            <person name="Goeker M."/>
        </authorList>
    </citation>
    <scope>NUCLEOTIDE SEQUENCE [LARGE SCALE GENOMIC DNA]</scope>
    <source>
        <strain evidence="2 3">DSM 21944</strain>
    </source>
</reference>
<dbReference type="InterPro" id="IPR029063">
    <property type="entry name" value="SAM-dependent_MTases_sf"/>
</dbReference>
<evidence type="ECO:0000313" key="3">
    <source>
        <dbReference type="Proteomes" id="UP000294599"/>
    </source>
</evidence>
<protein>
    <submittedName>
        <fullName evidence="2">Methyltransferase family protein</fullName>
    </submittedName>
</protein>
<dbReference type="RefSeq" id="WP_165910874.1">
    <property type="nucleotide sequence ID" value="NZ_MWQP01000015.1"/>
</dbReference>
<dbReference type="Pfam" id="PF08241">
    <property type="entry name" value="Methyltransf_11"/>
    <property type="match status" value="1"/>
</dbReference>
<name>A0A4R3LIM7_9GAMM</name>
<accession>A0A4R3LIM7</accession>
<keyword evidence="2" id="KW-0489">Methyltransferase</keyword>
<keyword evidence="2" id="KW-0808">Transferase</keyword>